<reference evidence="3" key="1">
    <citation type="submission" date="2020-10" db="EMBL/GenBank/DDBJ databases">
        <title>Unveiling of a novel bifunctional photoreceptor, Dualchrome1, isolated from a cosmopolitan green alga.</title>
        <authorList>
            <person name="Suzuki S."/>
            <person name="Kawachi M."/>
        </authorList>
    </citation>
    <scope>NUCLEOTIDE SEQUENCE</scope>
    <source>
        <strain evidence="3">NIES 2893</strain>
    </source>
</reference>
<protein>
    <recommendedName>
        <fullName evidence="5">EF-hand domain-containing protein</fullName>
    </recommendedName>
</protein>
<comment type="caution">
    <text evidence="3">The sequence shown here is derived from an EMBL/GenBank/DDBJ whole genome shotgun (WGS) entry which is preliminary data.</text>
</comment>
<evidence type="ECO:0000313" key="3">
    <source>
        <dbReference type="EMBL" id="GHP12526.1"/>
    </source>
</evidence>
<accession>A0A830HYI7</accession>
<evidence type="ECO:0000256" key="1">
    <source>
        <dbReference type="SAM" id="MobiDB-lite"/>
    </source>
</evidence>
<evidence type="ECO:0000256" key="2">
    <source>
        <dbReference type="SAM" id="SignalP"/>
    </source>
</evidence>
<dbReference type="PROSITE" id="PS00018">
    <property type="entry name" value="EF_HAND_1"/>
    <property type="match status" value="1"/>
</dbReference>
<dbReference type="InterPro" id="IPR018247">
    <property type="entry name" value="EF_Hand_1_Ca_BS"/>
</dbReference>
<evidence type="ECO:0008006" key="5">
    <source>
        <dbReference type="Google" id="ProtNLM"/>
    </source>
</evidence>
<sequence>MMKINLLLIIITTTISISAYAAGNNNHASNVAKLFTLVDKDQTGTLDCNELNFPDCEEQLDGSLVTPGTFGALLEQLAEANNVPVEGFVEGAVAYQTKGKRMNLEEIRKDEEIANEPTDEDIARAEADGDPDEDEGGREL</sequence>
<evidence type="ECO:0000313" key="4">
    <source>
        <dbReference type="Proteomes" id="UP000660262"/>
    </source>
</evidence>
<keyword evidence="4" id="KW-1185">Reference proteome</keyword>
<feature type="compositionally biased region" description="Acidic residues" evidence="1">
    <location>
        <begin position="128"/>
        <end position="140"/>
    </location>
</feature>
<feature type="chain" id="PRO_5032807316" description="EF-hand domain-containing protein" evidence="2">
    <location>
        <begin position="22"/>
        <end position="140"/>
    </location>
</feature>
<dbReference type="Proteomes" id="UP000660262">
    <property type="component" value="Unassembled WGS sequence"/>
</dbReference>
<feature type="signal peptide" evidence="2">
    <location>
        <begin position="1"/>
        <end position="21"/>
    </location>
</feature>
<dbReference type="EMBL" id="BNJQ01000043">
    <property type="protein sequence ID" value="GHP12526.1"/>
    <property type="molecule type" value="Genomic_DNA"/>
</dbReference>
<keyword evidence="2" id="KW-0732">Signal</keyword>
<name>A0A830HYI7_9CHLO</name>
<feature type="region of interest" description="Disordered" evidence="1">
    <location>
        <begin position="106"/>
        <end position="140"/>
    </location>
</feature>
<gene>
    <name evidence="3" type="ORF">PPROV_001125400</name>
</gene>
<organism evidence="3 4">
    <name type="scientific">Pycnococcus provasolii</name>
    <dbReference type="NCBI Taxonomy" id="41880"/>
    <lineage>
        <taxon>Eukaryota</taxon>
        <taxon>Viridiplantae</taxon>
        <taxon>Chlorophyta</taxon>
        <taxon>Pseudoscourfieldiophyceae</taxon>
        <taxon>Pseudoscourfieldiales</taxon>
        <taxon>Pycnococcaceae</taxon>
        <taxon>Pycnococcus</taxon>
    </lineage>
</organism>
<proteinExistence type="predicted"/>
<dbReference type="AlphaFoldDB" id="A0A830HYI7"/>